<evidence type="ECO:0000313" key="2">
    <source>
        <dbReference type="EMBL" id="MBK1816405.1"/>
    </source>
</evidence>
<protein>
    <submittedName>
        <fullName evidence="2">VOC family protein</fullName>
    </submittedName>
</protein>
<reference evidence="2" key="1">
    <citation type="submission" date="2021-01" db="EMBL/GenBank/DDBJ databases">
        <title>Modified the classification status of verrucomicrobia.</title>
        <authorList>
            <person name="Feng X."/>
        </authorList>
    </citation>
    <scope>NUCLEOTIDE SEQUENCE</scope>
    <source>
        <strain evidence="2">JCM 18052</strain>
    </source>
</reference>
<dbReference type="Proteomes" id="UP000600139">
    <property type="component" value="Unassembled WGS sequence"/>
</dbReference>
<organism evidence="2 3">
    <name type="scientific">Luteolibacter yonseiensis</name>
    <dbReference type="NCBI Taxonomy" id="1144680"/>
    <lineage>
        <taxon>Bacteria</taxon>
        <taxon>Pseudomonadati</taxon>
        <taxon>Verrucomicrobiota</taxon>
        <taxon>Verrucomicrobiia</taxon>
        <taxon>Verrucomicrobiales</taxon>
        <taxon>Verrucomicrobiaceae</taxon>
        <taxon>Luteolibacter</taxon>
    </lineage>
</organism>
<sequence length="166" mass="18418">MQPKQKITPCLWFDGQAEQAAEFYISIFKNSKITHVSRYGEVGKEHHGHEAGEVMVVAFELDGQAFTGLNGGPLFKFTEAISFQIDCETQEEVDHFWNHLAEGGPVEAQQCGWVKDRFGVSWQVVPSILPELLGDPDAGKSNRTMAAMLEMKKLDIAALKAAHDGR</sequence>
<comment type="caution">
    <text evidence="2">The sequence shown here is derived from an EMBL/GenBank/DDBJ whole genome shotgun (WGS) entry which is preliminary data.</text>
</comment>
<dbReference type="InterPro" id="IPR028973">
    <property type="entry name" value="PhnB-like"/>
</dbReference>
<dbReference type="AlphaFoldDB" id="A0A934R6N4"/>
<dbReference type="Gene3D" id="3.10.180.10">
    <property type="entry name" value="2,3-Dihydroxybiphenyl 1,2-Dioxygenase, domain 1"/>
    <property type="match status" value="1"/>
</dbReference>
<dbReference type="PIRSF" id="PIRSF021700">
    <property type="entry name" value="3_dmu_93_MTrfase"/>
    <property type="match status" value="1"/>
</dbReference>
<name>A0A934R6N4_9BACT</name>
<dbReference type="PANTHER" id="PTHR33990:SF2">
    <property type="entry name" value="PHNB-LIKE DOMAIN-CONTAINING PROTEIN"/>
    <property type="match status" value="1"/>
</dbReference>
<keyword evidence="3" id="KW-1185">Reference proteome</keyword>
<dbReference type="RefSeq" id="WP_200351342.1">
    <property type="nucleotide sequence ID" value="NZ_BAABHZ010000006.1"/>
</dbReference>
<evidence type="ECO:0000313" key="3">
    <source>
        <dbReference type="Proteomes" id="UP000600139"/>
    </source>
</evidence>
<dbReference type="Pfam" id="PF06983">
    <property type="entry name" value="3-dmu-9_3-mt"/>
    <property type="match status" value="1"/>
</dbReference>
<dbReference type="PANTHER" id="PTHR33990">
    <property type="entry name" value="PROTEIN YJDN-RELATED"/>
    <property type="match status" value="1"/>
</dbReference>
<dbReference type="EMBL" id="JAENIK010000011">
    <property type="protein sequence ID" value="MBK1816405.1"/>
    <property type="molecule type" value="Genomic_DNA"/>
</dbReference>
<dbReference type="CDD" id="cd06588">
    <property type="entry name" value="PhnB_like"/>
    <property type="match status" value="1"/>
</dbReference>
<gene>
    <name evidence="2" type="ORF">JIN84_12330</name>
</gene>
<accession>A0A934R6N4</accession>
<proteinExistence type="predicted"/>
<feature type="domain" description="PhnB-like" evidence="1">
    <location>
        <begin position="5"/>
        <end position="125"/>
    </location>
</feature>
<evidence type="ECO:0000259" key="1">
    <source>
        <dbReference type="Pfam" id="PF06983"/>
    </source>
</evidence>
<dbReference type="SUPFAM" id="SSF54593">
    <property type="entry name" value="Glyoxalase/Bleomycin resistance protein/Dihydroxybiphenyl dioxygenase"/>
    <property type="match status" value="1"/>
</dbReference>
<dbReference type="InterPro" id="IPR009725">
    <property type="entry name" value="3_dmu_93_MTrfase"/>
</dbReference>
<dbReference type="InterPro" id="IPR029068">
    <property type="entry name" value="Glyas_Bleomycin-R_OHBP_Dase"/>
</dbReference>